<dbReference type="InterPro" id="IPR043128">
    <property type="entry name" value="Rev_trsase/Diguanyl_cyclase"/>
</dbReference>
<dbReference type="SUPFAM" id="SSF55073">
    <property type="entry name" value="Nucleotide cyclase"/>
    <property type="match status" value="1"/>
</dbReference>
<dbReference type="CDD" id="cd01949">
    <property type="entry name" value="GGDEF"/>
    <property type="match status" value="1"/>
</dbReference>
<dbReference type="Gene3D" id="3.30.450.20">
    <property type="entry name" value="PAS domain"/>
    <property type="match status" value="1"/>
</dbReference>
<dbReference type="Gene3D" id="3.30.70.270">
    <property type="match status" value="1"/>
</dbReference>
<dbReference type="NCBIfam" id="TIGR00254">
    <property type="entry name" value="GGDEF"/>
    <property type="match status" value="1"/>
</dbReference>
<dbReference type="Pfam" id="PF00990">
    <property type="entry name" value="GGDEF"/>
    <property type="match status" value="1"/>
</dbReference>
<dbReference type="EMBL" id="DXIE01000046">
    <property type="protein sequence ID" value="HIV62811.1"/>
    <property type="molecule type" value="Genomic_DNA"/>
</dbReference>
<reference evidence="2" key="2">
    <citation type="submission" date="2021-04" db="EMBL/GenBank/DDBJ databases">
        <authorList>
            <person name="Gilroy R."/>
        </authorList>
    </citation>
    <scope>NUCLEOTIDE SEQUENCE</scope>
    <source>
        <strain evidence="2">CHK193-4272</strain>
    </source>
</reference>
<protein>
    <submittedName>
        <fullName evidence="2">GGDEF domain-containing protein</fullName>
    </submittedName>
</protein>
<evidence type="ECO:0000313" key="2">
    <source>
        <dbReference type="EMBL" id="HIV62811.1"/>
    </source>
</evidence>
<sequence>MNDISTNLFENIRLGKFKIIISKNQSVSPQLYLDDVLRDMFNAQNITSPEELYEHWKSFVKEDYVKCITDIFQIKYSDKLMEIEYPWKDNKDNCLYIRVNGHFIDNDSHIEIQGYQQDITSLYTLNEIDNKLYNIRDPYKYKKYCSFYSDVYDEIYEINLEKNYLQTIFFKKRTNKTVDENGDVFKLIETHVHPDDRYILLDMLKKENIDKMRLEKNTKRIEFRSKKKSGGYEWVRMNCMLVTLNTKENILLYGYSIQERKQRKAAKKEMEAIVSAIVADHTAVLDVNLNTGKINPLKHNIGDYTSAYDINEMIDNLVKFYAQKTDEQKIKQFLSVDNLRKIALNNTQAHCDIQLKNETFGYGWLRISAMGSKELYDRVFLMIKNISGDYMLEILMNEYVSKNCEDLYYINCKTNNFIKFSGENINRNNLSSQGLDYIADVQQYVDRFVVEEDQELVRQKMLPIYVLEYLKNTGFCNLSYGIIDDKGDYKRKFVQFQYYDKENNIILLMRSDITASYMLSVEEERKIRKDAITDYLTGVYNRFGLEKEFNSSLPVLEDSISAFVLLDLDNFKNVNDILGHVTGDKALKKVASILKQNFRNSDLVGRLGGDEFVIFMKNIKNEDMIPNFMKRLLKNLNLEFTDGINTVEIAASIGVSLFPKNGKTFDELYKNADKALYAVKNNAKNGCTIYGQNVIYNYI</sequence>
<comment type="caution">
    <text evidence="2">The sequence shown here is derived from an EMBL/GenBank/DDBJ whole genome shotgun (WGS) entry which is preliminary data.</text>
</comment>
<organism evidence="2 3">
    <name type="scientific">Candidatus Butyricicoccus avistercoris</name>
    <dbReference type="NCBI Taxonomy" id="2838518"/>
    <lineage>
        <taxon>Bacteria</taxon>
        <taxon>Bacillati</taxon>
        <taxon>Bacillota</taxon>
        <taxon>Clostridia</taxon>
        <taxon>Eubacteriales</taxon>
        <taxon>Butyricicoccaceae</taxon>
        <taxon>Butyricicoccus</taxon>
    </lineage>
</organism>
<dbReference type="PANTHER" id="PTHR46663:SF4">
    <property type="entry name" value="DIGUANYLATE CYCLASE DGCT-RELATED"/>
    <property type="match status" value="1"/>
</dbReference>
<proteinExistence type="predicted"/>
<dbReference type="PROSITE" id="PS50887">
    <property type="entry name" value="GGDEF"/>
    <property type="match status" value="1"/>
</dbReference>
<dbReference type="InterPro" id="IPR029787">
    <property type="entry name" value="Nucleotide_cyclase"/>
</dbReference>
<name>A0A9D1PIH6_9FIRM</name>
<evidence type="ECO:0000313" key="3">
    <source>
        <dbReference type="Proteomes" id="UP000886808"/>
    </source>
</evidence>
<reference evidence="2" key="1">
    <citation type="journal article" date="2021" name="PeerJ">
        <title>Extensive microbial diversity within the chicken gut microbiome revealed by metagenomics and culture.</title>
        <authorList>
            <person name="Gilroy R."/>
            <person name="Ravi A."/>
            <person name="Getino M."/>
            <person name="Pursley I."/>
            <person name="Horton D.L."/>
            <person name="Alikhan N.F."/>
            <person name="Baker D."/>
            <person name="Gharbi K."/>
            <person name="Hall N."/>
            <person name="Watson M."/>
            <person name="Adriaenssens E.M."/>
            <person name="Foster-Nyarko E."/>
            <person name="Jarju S."/>
            <person name="Secka A."/>
            <person name="Antonio M."/>
            <person name="Oren A."/>
            <person name="Chaudhuri R.R."/>
            <person name="La Ragione R."/>
            <person name="Hildebrand F."/>
            <person name="Pallen M.J."/>
        </authorList>
    </citation>
    <scope>NUCLEOTIDE SEQUENCE</scope>
    <source>
        <strain evidence="2">CHK193-4272</strain>
    </source>
</reference>
<gene>
    <name evidence="2" type="ORF">H9746_08240</name>
</gene>
<dbReference type="PANTHER" id="PTHR46663">
    <property type="entry name" value="DIGUANYLATE CYCLASE DGCT-RELATED"/>
    <property type="match status" value="1"/>
</dbReference>
<dbReference type="Proteomes" id="UP000886808">
    <property type="component" value="Unassembled WGS sequence"/>
</dbReference>
<accession>A0A9D1PIH6</accession>
<feature type="domain" description="GGDEF" evidence="1">
    <location>
        <begin position="559"/>
        <end position="692"/>
    </location>
</feature>
<evidence type="ECO:0000259" key="1">
    <source>
        <dbReference type="PROSITE" id="PS50887"/>
    </source>
</evidence>
<dbReference type="SMART" id="SM00267">
    <property type="entry name" value="GGDEF"/>
    <property type="match status" value="1"/>
</dbReference>
<dbReference type="AlphaFoldDB" id="A0A9D1PIH6"/>
<dbReference type="InterPro" id="IPR052163">
    <property type="entry name" value="DGC-Regulatory_Protein"/>
</dbReference>
<dbReference type="InterPro" id="IPR000160">
    <property type="entry name" value="GGDEF_dom"/>
</dbReference>